<sequence>MRSSTLADVTRTVPAADQRAASSMAVARIARGCPESDQLAVGNGPFTRFPITGSRPFPVIGTGHDWVHFTGTCEILRDNQRAQIVVAITDTIRRPTEVFGR</sequence>
<reference evidence="1 2" key="1">
    <citation type="journal article" date="2019" name="Emerg. Microbes Infect.">
        <title>Comprehensive subspecies identification of 175 nontuberculous mycobacteria species based on 7547 genomic profiles.</title>
        <authorList>
            <person name="Matsumoto Y."/>
            <person name="Kinjo T."/>
            <person name="Motooka D."/>
            <person name="Nabeya D."/>
            <person name="Jung N."/>
            <person name="Uechi K."/>
            <person name="Horii T."/>
            <person name="Iida T."/>
            <person name="Fujita J."/>
            <person name="Nakamura S."/>
        </authorList>
    </citation>
    <scope>NUCLEOTIDE SEQUENCE [LARGE SCALE GENOMIC DNA]</scope>
    <source>
        <strain evidence="1 2">JCM 12657</strain>
    </source>
</reference>
<evidence type="ECO:0000313" key="1">
    <source>
        <dbReference type="EMBL" id="BBX58979.1"/>
    </source>
</evidence>
<evidence type="ECO:0000313" key="2">
    <source>
        <dbReference type="Proteomes" id="UP000467164"/>
    </source>
</evidence>
<protein>
    <submittedName>
        <fullName evidence="1">Uncharacterized protein</fullName>
    </submittedName>
</protein>
<organism evidence="1 2">
    <name type="scientific">Mycobacterium shottsii</name>
    <dbReference type="NCBI Taxonomy" id="133549"/>
    <lineage>
        <taxon>Bacteria</taxon>
        <taxon>Bacillati</taxon>
        <taxon>Actinomycetota</taxon>
        <taxon>Actinomycetes</taxon>
        <taxon>Mycobacteriales</taxon>
        <taxon>Mycobacteriaceae</taxon>
        <taxon>Mycobacterium</taxon>
        <taxon>Mycobacterium ulcerans group</taxon>
    </lineage>
</organism>
<dbReference type="EMBL" id="AP022572">
    <property type="protein sequence ID" value="BBX58979.1"/>
    <property type="molecule type" value="Genomic_DNA"/>
</dbReference>
<gene>
    <name evidence="1" type="ORF">MSHO_43240</name>
</gene>
<dbReference type="AlphaFoldDB" id="A0A7I7LHX3"/>
<proteinExistence type="predicted"/>
<dbReference type="KEGG" id="msho:MSHO_43240"/>
<accession>A0A7I7LHX3</accession>
<keyword evidence="2" id="KW-1185">Reference proteome</keyword>
<name>A0A7I7LHX3_9MYCO</name>
<dbReference type="Proteomes" id="UP000467164">
    <property type="component" value="Chromosome"/>
</dbReference>